<feature type="region of interest" description="Disordered" evidence="1">
    <location>
        <begin position="1"/>
        <end position="63"/>
    </location>
</feature>
<feature type="compositionally biased region" description="Polar residues" evidence="1">
    <location>
        <begin position="130"/>
        <end position="140"/>
    </location>
</feature>
<proteinExistence type="predicted"/>
<evidence type="ECO:0000313" key="6">
    <source>
        <dbReference type="Proteomes" id="UP000241769"/>
    </source>
</evidence>
<dbReference type="InterPro" id="IPR011990">
    <property type="entry name" value="TPR-like_helical_dom_sf"/>
</dbReference>
<feature type="compositionally biased region" description="Polar residues" evidence="1">
    <location>
        <begin position="1"/>
        <end position="14"/>
    </location>
</feature>
<feature type="domain" description="EF-hand" evidence="3">
    <location>
        <begin position="1497"/>
        <end position="1532"/>
    </location>
</feature>
<evidence type="ECO:0000259" key="2">
    <source>
        <dbReference type="PROSITE" id="PS50031"/>
    </source>
</evidence>
<dbReference type="SMART" id="SM00444">
    <property type="entry name" value="GYF"/>
    <property type="match status" value="1"/>
</dbReference>
<dbReference type="GO" id="GO:0005737">
    <property type="term" value="C:cytoplasm"/>
    <property type="evidence" value="ECO:0007669"/>
    <property type="project" value="TreeGrafter"/>
</dbReference>
<gene>
    <name evidence="5" type="ORF">PROFUN_02743</name>
</gene>
<dbReference type="InterPro" id="IPR000261">
    <property type="entry name" value="EH_dom"/>
</dbReference>
<feature type="compositionally biased region" description="Polar residues" evidence="1">
    <location>
        <begin position="690"/>
        <end position="703"/>
    </location>
</feature>
<dbReference type="SMART" id="SM00027">
    <property type="entry name" value="EH"/>
    <property type="match status" value="1"/>
</dbReference>
<dbReference type="Proteomes" id="UP000241769">
    <property type="component" value="Unassembled WGS sequence"/>
</dbReference>
<sequence>MSEPSNAAANSQERFQPEWMSSKKSLSSSGQNSSGRGNGGNANYPSRGGSASSFDSWKGPKPALNYTRKQLLDMYRPSELPAELVGFSTIAVVDSLTPMALLPIEQQEEEATKHLKQRANGGGRGGGPYSLSSSTNSLTAPRNPRQPNMGRGRSTRADWNAPAPSKAPAWAQESYARGGGTAGSATGRSSLHASLDDGMFRGGRETFAFGVEDDSLGALSQQTLMMAAVARQSLSASGSQINPATVRKPDVPEEPENIFWVYKDPLGNVQGPFSNDDMHGWFVDGYFNDGLMLKKQNEAKFLSLGQLLQQHNGRSPFSAPPPPALQELEPTVIPPHLSNHDPLSAMMSQPQNRGRQGLSHSIGSFEGHHSQGMGHHSDISDSRVLMSDHSLLARESEREMLVREEPSHLFERLGLGHEGHRMMHHEVPPRQHAWGQPMQEQVLPMHMMHPHMQHGMEMHGGWNEPGMHRNQHMHHMPMPVMPPQQQPSHLGTRREGVFMLDESQFMPVRTADQHIPKHTVDPNVHNGAHGTAYPQMWGQPTPYAPVAQQVFHNSQQTVTPVVLPNLNVAPGPSALPHPMENPQPKREEPFWSQSKPVEQEEKKPQLPPQQTVVEQQVIQEKKKNVAPAQPPSNMWPVGGQNKKTLKEIQEEEMVQQMAMQQQAEANHKQAAAAAAARQREEEAARAAATWKSSSNGANPNTLSLREIQDQEKRERIARERQEAERRQQQVVVESSNPRWNNNGAPWGGVSQGSNTSLKDILVQETRQKVAPAPVPMAVTQPTKKKSEGINLGAWGAPMVKQSKPSLRDIQAAEVSGGPATVAQIVKQLPPKATAAAPAPTPAASVKNDTDLFWEVTEDKPAAPQKPVTPVKAATPVKAQEEFPSLGAKRPAEDIQSWSLSQLKTFVIPKNTDAQTLHNGLMRTNGAGEAKEFLKGKLPQGENLNRYINEFVRRKGKAVPAPATNPAPAPAPAPIAAVAPAAVVSTNGGNSSSLGGKKKKGKMVVDPKMLGFSVNNTTRWWKRVGIGMQDNRTPTPHCRFPCRMDSCDAIAFGEMMARCLCIYEMGSLPRSLRRLFLPISIIVFLLTPKRSLRVSGAVINHYHHHAEIDHAKFYKYNTSQADATQMDLTISSPWDEMGDSSCSSAEDLPKCLQKEEKTNLSQRTSRHARYDNMTNRRSVRKSLKQLSVSKIHHKYQKAVMYSKLTSDNETIQPNKARRIFKKICAQITFFPTGLMSPEDINQVRFCVWDSIYRLGIIYSEGIHVKPDWKRAYSYFSLISDPLTGIDENGYREAQLYLGTLLLSGGHGLEMNEPEGIKYMHKAACQGSTEAQFVLATYLEKYGAREEAYHLYMTALRKEPNELKIKDSIRMLSASLTDEELLSAFQRFQESPSLESSGMDLPFLHASLHLKVHLPPGIVTSVILPWRAGGRLRYVSIQEVEIEDDTKRSKDSPRSRLVQPKRRKGTQQNTHARTTNNEQHTRTMNIQIESKNMSSMTSADRDEYDVLFKTADIDQDDKISGVEAFQYFSQSGLPRNVLANVWFLSDAGAKGYLTQTEFRVATHIVFCLKQGDTLPSALPKSLLASALDQVRTNNNTRTRQPISPTSNASGIHEPDWQKARTEASEVMKQTFSCLESGKFQQAAERVSVALNLLTPFPDKLQREVELCRDYSKALDILENSKKFEEEGDPITSAALIRFLSEIPIQPKHQLVCIRMSITKNFTLKNFGITAAAIQTLVKMNPAEEALMRPRLNYCKDMMLKDNALPYYECFYCHESVSPSSTHCSMCNAPIQPNYWINERKLKQERNIQSKEEEGFSRPDIIVVHKVPVPELRSILKGGSKWKPRPEKEEEDEDLSQSSTVMKRNVMVKEAVGAY</sequence>
<feature type="region of interest" description="Disordered" evidence="1">
    <location>
        <begin position="111"/>
        <end position="190"/>
    </location>
</feature>
<dbReference type="CDD" id="cd00052">
    <property type="entry name" value="EH"/>
    <property type="match status" value="1"/>
</dbReference>
<dbReference type="STRING" id="1890364.A0A2P6NXG3"/>
<dbReference type="GO" id="GO:0005886">
    <property type="term" value="C:plasma membrane"/>
    <property type="evidence" value="ECO:0007669"/>
    <property type="project" value="TreeGrafter"/>
</dbReference>
<dbReference type="SUPFAM" id="SSF55277">
    <property type="entry name" value="GYF domain"/>
    <property type="match status" value="1"/>
</dbReference>
<dbReference type="PANTHER" id="PTHR11216:SF174">
    <property type="entry name" value="GH06923P"/>
    <property type="match status" value="1"/>
</dbReference>
<name>A0A2P6NXG3_9EUKA</name>
<feature type="compositionally biased region" description="Polar residues" evidence="1">
    <location>
        <begin position="734"/>
        <end position="743"/>
    </location>
</feature>
<dbReference type="InterPro" id="IPR003169">
    <property type="entry name" value="GYF"/>
</dbReference>
<feature type="region of interest" description="Disordered" evidence="1">
    <location>
        <begin position="1835"/>
        <end position="1859"/>
    </location>
</feature>
<dbReference type="Gene3D" id="1.10.238.10">
    <property type="entry name" value="EF-hand"/>
    <property type="match status" value="1"/>
</dbReference>
<dbReference type="GO" id="GO:0005509">
    <property type="term" value="F:calcium ion binding"/>
    <property type="evidence" value="ECO:0007669"/>
    <property type="project" value="InterPro"/>
</dbReference>
<dbReference type="PANTHER" id="PTHR11216">
    <property type="entry name" value="EH DOMAIN"/>
    <property type="match status" value="1"/>
</dbReference>
<dbReference type="EMBL" id="MDYQ01000008">
    <property type="protein sequence ID" value="PRP88647.1"/>
    <property type="molecule type" value="Genomic_DNA"/>
</dbReference>
<evidence type="ECO:0000259" key="4">
    <source>
        <dbReference type="PROSITE" id="PS50829"/>
    </source>
</evidence>
<feature type="region of interest" description="Disordered" evidence="1">
    <location>
        <begin position="569"/>
        <end position="639"/>
    </location>
</feature>
<feature type="compositionally biased region" description="Low complexity" evidence="1">
    <location>
        <begin position="608"/>
        <end position="618"/>
    </location>
</feature>
<feature type="compositionally biased region" description="Low complexity" evidence="1">
    <location>
        <begin position="22"/>
        <end position="35"/>
    </location>
</feature>
<feature type="domain" description="GYF" evidence="4">
    <location>
        <begin position="257"/>
        <end position="305"/>
    </location>
</feature>
<dbReference type="SUPFAM" id="SSF81901">
    <property type="entry name" value="HCP-like"/>
    <property type="match status" value="1"/>
</dbReference>
<dbReference type="GO" id="GO:0006897">
    <property type="term" value="P:endocytosis"/>
    <property type="evidence" value="ECO:0007669"/>
    <property type="project" value="TreeGrafter"/>
</dbReference>
<dbReference type="Gene3D" id="3.30.1490.40">
    <property type="match status" value="1"/>
</dbReference>
<feature type="region of interest" description="Disordered" evidence="1">
    <location>
        <begin position="1441"/>
        <end position="1481"/>
    </location>
</feature>
<dbReference type="PROSITE" id="PS50829">
    <property type="entry name" value="GYF"/>
    <property type="match status" value="1"/>
</dbReference>
<dbReference type="OrthoDB" id="48509at2759"/>
<dbReference type="Pfam" id="PF12763">
    <property type="entry name" value="EH"/>
    <property type="match status" value="1"/>
</dbReference>
<feature type="compositionally biased region" description="Polar residues" evidence="1">
    <location>
        <begin position="1590"/>
        <end position="1607"/>
    </location>
</feature>
<evidence type="ECO:0000259" key="3">
    <source>
        <dbReference type="PROSITE" id="PS50222"/>
    </source>
</evidence>
<dbReference type="InterPro" id="IPR006597">
    <property type="entry name" value="Sel1-like"/>
</dbReference>
<evidence type="ECO:0000256" key="1">
    <source>
        <dbReference type="SAM" id="MobiDB-lite"/>
    </source>
</evidence>
<dbReference type="SMART" id="SM00671">
    <property type="entry name" value="SEL1"/>
    <property type="match status" value="2"/>
</dbReference>
<dbReference type="InterPro" id="IPR011992">
    <property type="entry name" value="EF-hand-dom_pair"/>
</dbReference>
<feature type="compositionally biased region" description="Basic and acidic residues" evidence="1">
    <location>
        <begin position="706"/>
        <end position="727"/>
    </location>
</feature>
<evidence type="ECO:0008006" key="7">
    <source>
        <dbReference type="Google" id="ProtNLM"/>
    </source>
</evidence>
<dbReference type="InterPro" id="IPR002048">
    <property type="entry name" value="EF_hand_dom"/>
</dbReference>
<evidence type="ECO:0000313" key="5">
    <source>
        <dbReference type="EMBL" id="PRP88647.1"/>
    </source>
</evidence>
<dbReference type="InterPro" id="IPR035445">
    <property type="entry name" value="GYF-like_dom_sf"/>
</dbReference>
<protein>
    <recommendedName>
        <fullName evidence="7">GYF domain-containing protein</fullName>
    </recommendedName>
</protein>
<organism evidence="5 6">
    <name type="scientific">Planoprotostelium fungivorum</name>
    <dbReference type="NCBI Taxonomy" id="1890364"/>
    <lineage>
        <taxon>Eukaryota</taxon>
        <taxon>Amoebozoa</taxon>
        <taxon>Evosea</taxon>
        <taxon>Variosea</taxon>
        <taxon>Cavosteliida</taxon>
        <taxon>Cavosteliaceae</taxon>
        <taxon>Planoprotostelium</taxon>
    </lineage>
</organism>
<feature type="domain" description="EH" evidence="2">
    <location>
        <begin position="1498"/>
        <end position="1587"/>
    </location>
</feature>
<dbReference type="PROSITE" id="PS50031">
    <property type="entry name" value="EH"/>
    <property type="match status" value="1"/>
</dbReference>
<dbReference type="Pfam" id="PF02213">
    <property type="entry name" value="GYF"/>
    <property type="match status" value="1"/>
</dbReference>
<keyword evidence="6" id="KW-1185">Reference proteome</keyword>
<dbReference type="InParanoid" id="A0A2P6NXG3"/>
<dbReference type="PROSITE" id="PS50222">
    <property type="entry name" value="EF_HAND_2"/>
    <property type="match status" value="1"/>
</dbReference>
<feature type="compositionally biased region" description="Low complexity" evidence="1">
    <location>
        <begin position="663"/>
        <end position="676"/>
    </location>
</feature>
<dbReference type="Gene3D" id="1.25.40.10">
    <property type="entry name" value="Tetratricopeptide repeat domain"/>
    <property type="match status" value="1"/>
</dbReference>
<feature type="compositionally biased region" description="Polar residues" evidence="1">
    <location>
        <begin position="1464"/>
        <end position="1481"/>
    </location>
</feature>
<feature type="region of interest" description="Disordered" evidence="1">
    <location>
        <begin position="1590"/>
        <end position="1617"/>
    </location>
</feature>
<reference evidence="5 6" key="1">
    <citation type="journal article" date="2018" name="Genome Biol. Evol.">
        <title>Multiple Roots of Fruiting Body Formation in Amoebozoa.</title>
        <authorList>
            <person name="Hillmann F."/>
            <person name="Forbes G."/>
            <person name="Novohradska S."/>
            <person name="Ferling I."/>
            <person name="Riege K."/>
            <person name="Groth M."/>
            <person name="Westermann M."/>
            <person name="Marz M."/>
            <person name="Spaller T."/>
            <person name="Winckler T."/>
            <person name="Schaap P."/>
            <person name="Glockner G."/>
        </authorList>
    </citation>
    <scope>NUCLEOTIDE SEQUENCE [LARGE SCALE GENOMIC DNA]</scope>
    <source>
        <strain evidence="5 6">Jena</strain>
    </source>
</reference>
<feature type="region of interest" description="Disordered" evidence="1">
    <location>
        <begin position="663"/>
        <end position="752"/>
    </location>
</feature>
<feature type="compositionally biased region" description="Basic and acidic residues" evidence="1">
    <location>
        <begin position="1443"/>
        <end position="1452"/>
    </location>
</feature>
<accession>A0A2P6NXG3</accession>
<dbReference type="SUPFAM" id="SSF47473">
    <property type="entry name" value="EF-hand"/>
    <property type="match status" value="1"/>
</dbReference>
<comment type="caution">
    <text evidence="5">The sequence shown here is derived from an EMBL/GenBank/DDBJ whole genome shotgun (WGS) entry which is preliminary data.</text>
</comment>
<dbReference type="GO" id="GO:0016197">
    <property type="term" value="P:endosomal transport"/>
    <property type="evidence" value="ECO:0007669"/>
    <property type="project" value="TreeGrafter"/>
</dbReference>